<evidence type="ECO:0000256" key="1">
    <source>
        <dbReference type="ARBA" id="ARBA00008645"/>
    </source>
</evidence>
<sequence length="524" mass="56279">MDSFNFALPSKPKLPTSGRTGRSGSLGSGGRRFLSDVDSSPVSWRQYWTTCQDVKIPVESASSSSSGGSSSSSNEDVFRVYRRGSDGPLIVMLHGGGYSALTWSLVVEEVCNEVQQCQVLAFDQRGHGSTRTVRTEDLDADTLARDVGRVLRAVFGDGGEASIPGPVVLVGHSLGGAIAVHAEFHKHIDVAVAGVIVIDVVEGTALAALSSMHSVLAARPLTFPSLQEAVLWSYRSGQTRNLDAARVSMPGQVKNVITNVCGADEVEQLQQRKNSEICASDAAAVATGAGDSAAVSTDSTAAPADADAATKQGRDESQESSLLKVGPPPISAGSVRFSARRLSCRRLSVDNENKIEEEAEEEEEDDSDNTGKKDDKKHIDADERRKKQMHNEEFRKSFESKRLKQSSLAGCSSSSIDSGVSYTWSINLSSTTDHWNGWFEGLSQNFLSITPPKLLLLAGVDRLDTDLTVGQMQGKFQMQVVGRCGHAVHEDAPDEVAAAIIAFLTRHRILQPKHPSRYHTLPGC</sequence>
<dbReference type="Gene3D" id="3.40.50.1820">
    <property type="entry name" value="alpha/beta hydrolase"/>
    <property type="match status" value="2"/>
</dbReference>
<dbReference type="InterPro" id="IPR000073">
    <property type="entry name" value="AB_hydrolase_1"/>
</dbReference>
<evidence type="ECO:0000256" key="4">
    <source>
        <dbReference type="ARBA" id="ARBA00022801"/>
    </source>
</evidence>
<proteinExistence type="evidence at transcript level"/>
<organism evidence="8">
    <name type="scientific">Hirondellea gigas</name>
    <dbReference type="NCBI Taxonomy" id="1518452"/>
    <lineage>
        <taxon>Eukaryota</taxon>
        <taxon>Metazoa</taxon>
        <taxon>Ecdysozoa</taxon>
        <taxon>Arthropoda</taxon>
        <taxon>Crustacea</taxon>
        <taxon>Multicrustacea</taxon>
        <taxon>Malacostraca</taxon>
        <taxon>Eumalacostraca</taxon>
        <taxon>Peracarida</taxon>
        <taxon>Amphipoda</taxon>
        <taxon>Amphilochidea</taxon>
        <taxon>Lysianassida</taxon>
        <taxon>Lysianassidira</taxon>
        <taxon>Lysianassoidea</taxon>
        <taxon>Lysianassidae</taxon>
        <taxon>Hirondellea</taxon>
    </lineage>
</organism>
<evidence type="ECO:0000256" key="2">
    <source>
        <dbReference type="ARBA" id="ARBA00013111"/>
    </source>
</evidence>
<dbReference type="PANTHER" id="PTHR14189">
    <property type="entry name" value="PROTEIN PHOSPHATASE METHYLESTERASE-1 RELATED"/>
    <property type="match status" value="1"/>
</dbReference>
<reference evidence="8" key="1">
    <citation type="submission" date="2017-11" db="EMBL/GenBank/DDBJ databases">
        <title>The sensing device of the deep-sea amphipod.</title>
        <authorList>
            <person name="Kobayashi H."/>
            <person name="Nagahama T."/>
            <person name="Arai W."/>
            <person name="Sasagawa Y."/>
            <person name="Umeda M."/>
            <person name="Hayashi T."/>
            <person name="Nikaido I."/>
            <person name="Watanabe H."/>
            <person name="Oguri K."/>
            <person name="Kitazato H."/>
            <person name="Fujioka K."/>
            <person name="Kido Y."/>
            <person name="Takami H."/>
        </authorList>
    </citation>
    <scope>NUCLEOTIDE SEQUENCE</scope>
    <source>
        <tissue evidence="8">Whole body</tissue>
    </source>
</reference>
<feature type="domain" description="AB hydrolase-1" evidence="7">
    <location>
        <begin position="421"/>
        <end position="499"/>
    </location>
</feature>
<evidence type="ECO:0000256" key="3">
    <source>
        <dbReference type="ARBA" id="ARBA00022487"/>
    </source>
</evidence>
<dbReference type="PANTHER" id="PTHR14189:SF0">
    <property type="entry name" value="PROTEIN PHOSPHATASE METHYLESTERASE 1"/>
    <property type="match status" value="1"/>
</dbReference>
<dbReference type="InterPro" id="IPR029058">
    <property type="entry name" value="AB_hydrolase_fold"/>
</dbReference>
<comment type="catalytic activity">
    <reaction evidence="5">
        <text>[phosphatase 2A protein]-C-terminal L-leucine methyl ester + H2O = [phosphatase 2A protein]-C-terminal L-leucine + methanol + H(+)</text>
        <dbReference type="Rhea" id="RHEA:48548"/>
        <dbReference type="Rhea" id="RHEA-COMP:12134"/>
        <dbReference type="Rhea" id="RHEA-COMP:12135"/>
        <dbReference type="ChEBI" id="CHEBI:15377"/>
        <dbReference type="ChEBI" id="CHEBI:15378"/>
        <dbReference type="ChEBI" id="CHEBI:17790"/>
        <dbReference type="ChEBI" id="CHEBI:90516"/>
        <dbReference type="ChEBI" id="CHEBI:90517"/>
        <dbReference type="EC" id="3.1.1.89"/>
    </reaction>
</comment>
<keyword evidence="3" id="KW-0719">Serine esterase</keyword>
<dbReference type="GO" id="GO:0051723">
    <property type="term" value="F:protein methylesterase activity"/>
    <property type="evidence" value="ECO:0007669"/>
    <property type="project" value="UniProtKB-EC"/>
</dbReference>
<feature type="region of interest" description="Disordered" evidence="6">
    <location>
        <begin position="1"/>
        <end position="40"/>
    </location>
</feature>
<dbReference type="EC" id="3.1.1.89" evidence="2"/>
<dbReference type="InterPro" id="IPR016812">
    <property type="entry name" value="PPase_methylesterase_euk"/>
</dbReference>
<feature type="region of interest" description="Disordered" evidence="6">
    <location>
        <begin position="294"/>
        <end position="330"/>
    </location>
</feature>
<comment type="similarity">
    <text evidence="1">Belongs to the AB hydrolase superfamily.</text>
</comment>
<dbReference type="SUPFAM" id="SSF53474">
    <property type="entry name" value="alpha/beta-Hydrolases"/>
    <property type="match status" value="1"/>
</dbReference>
<dbReference type="AlphaFoldDB" id="A0A6A7G343"/>
<evidence type="ECO:0000313" key="8">
    <source>
        <dbReference type="EMBL" id="LAC25240.1"/>
    </source>
</evidence>
<feature type="domain" description="AB hydrolase-1" evidence="7">
    <location>
        <begin position="90"/>
        <end position="235"/>
    </location>
</feature>
<feature type="compositionally biased region" description="Acidic residues" evidence="6">
    <location>
        <begin position="357"/>
        <end position="368"/>
    </location>
</feature>
<protein>
    <recommendedName>
        <fullName evidence="2">protein phosphatase methylesterase-1</fullName>
        <ecNumber evidence="2">3.1.1.89</ecNumber>
    </recommendedName>
</protein>
<name>A0A6A7G343_9CRUS</name>
<dbReference type="EMBL" id="IACT01006102">
    <property type="protein sequence ID" value="LAC25240.1"/>
    <property type="molecule type" value="mRNA"/>
</dbReference>
<evidence type="ECO:0000256" key="6">
    <source>
        <dbReference type="SAM" id="MobiDB-lite"/>
    </source>
</evidence>
<dbReference type="Pfam" id="PF12697">
    <property type="entry name" value="Abhydrolase_6"/>
    <property type="match status" value="2"/>
</dbReference>
<feature type="compositionally biased region" description="Low complexity" evidence="6">
    <location>
        <begin position="294"/>
        <end position="310"/>
    </location>
</feature>
<feature type="region of interest" description="Disordered" evidence="6">
    <location>
        <begin position="353"/>
        <end position="399"/>
    </location>
</feature>
<evidence type="ECO:0000259" key="7">
    <source>
        <dbReference type="Pfam" id="PF12697"/>
    </source>
</evidence>
<keyword evidence="4" id="KW-0378">Hydrolase</keyword>
<accession>A0A6A7G343</accession>
<feature type="compositionally biased region" description="Basic and acidic residues" evidence="6">
    <location>
        <begin position="369"/>
        <end position="399"/>
    </location>
</feature>
<evidence type="ECO:0000256" key="5">
    <source>
        <dbReference type="ARBA" id="ARBA00049203"/>
    </source>
</evidence>